<feature type="region of interest" description="Disordered" evidence="1">
    <location>
        <begin position="549"/>
        <end position="626"/>
    </location>
</feature>
<dbReference type="Pfam" id="PF25482">
    <property type="entry name" value="DUF7905"/>
    <property type="match status" value="1"/>
</dbReference>
<reference evidence="3 4" key="1">
    <citation type="journal article" date="2018" name="New Phytol.">
        <title>Comparative genomics and transcriptomics depict ericoid mycorrhizal fungi as versatile saprotrophs and plant mutualists.</title>
        <authorList>
            <person name="Martino E."/>
            <person name="Morin E."/>
            <person name="Grelet G.A."/>
            <person name="Kuo A."/>
            <person name="Kohler A."/>
            <person name="Daghino S."/>
            <person name="Barry K.W."/>
            <person name="Cichocki N."/>
            <person name="Clum A."/>
            <person name="Dockter R.B."/>
            <person name="Hainaut M."/>
            <person name="Kuo R.C."/>
            <person name="LaButti K."/>
            <person name="Lindahl B.D."/>
            <person name="Lindquist E.A."/>
            <person name="Lipzen A."/>
            <person name="Khouja H.R."/>
            <person name="Magnuson J."/>
            <person name="Murat C."/>
            <person name="Ohm R.A."/>
            <person name="Singer S.W."/>
            <person name="Spatafora J.W."/>
            <person name="Wang M."/>
            <person name="Veneault-Fourrey C."/>
            <person name="Henrissat B."/>
            <person name="Grigoriev I.V."/>
            <person name="Martin F.M."/>
            <person name="Perotto S."/>
        </authorList>
    </citation>
    <scope>NUCLEOTIDE SEQUENCE [LARGE SCALE GENOMIC DNA]</scope>
    <source>
        <strain evidence="3 4">ATCC 22711</strain>
    </source>
</reference>
<accession>A0A2T3BA37</accession>
<keyword evidence="4" id="KW-1185">Reference proteome</keyword>
<protein>
    <recommendedName>
        <fullName evidence="2">DUF7905 domain-containing protein</fullName>
    </recommendedName>
</protein>
<feature type="domain" description="DUF7905" evidence="2">
    <location>
        <begin position="666"/>
        <end position="971"/>
    </location>
</feature>
<dbReference type="InParanoid" id="A0A2T3BA37"/>
<evidence type="ECO:0000313" key="4">
    <source>
        <dbReference type="Proteomes" id="UP000241818"/>
    </source>
</evidence>
<dbReference type="AlphaFoldDB" id="A0A2T3BA37"/>
<dbReference type="OrthoDB" id="3439512at2759"/>
<dbReference type="STRING" id="857342.A0A2T3BA37"/>
<dbReference type="EMBL" id="KZ679007">
    <property type="protein sequence ID" value="PSS25192.1"/>
    <property type="molecule type" value="Genomic_DNA"/>
</dbReference>
<evidence type="ECO:0000256" key="1">
    <source>
        <dbReference type="SAM" id="MobiDB-lite"/>
    </source>
</evidence>
<proteinExistence type="predicted"/>
<dbReference type="Proteomes" id="UP000241818">
    <property type="component" value="Unassembled WGS sequence"/>
</dbReference>
<feature type="compositionally biased region" description="Polar residues" evidence="1">
    <location>
        <begin position="487"/>
        <end position="501"/>
    </location>
</feature>
<dbReference type="GeneID" id="36571431"/>
<dbReference type="RefSeq" id="XP_024723791.1">
    <property type="nucleotide sequence ID" value="XM_024863350.1"/>
</dbReference>
<evidence type="ECO:0000313" key="3">
    <source>
        <dbReference type="EMBL" id="PSS25192.1"/>
    </source>
</evidence>
<sequence>MASASLGGYGQSQAQSSLYRHSQQPTIKSTLTAMTYIPGKDKQLTFASEWVFKPEGIKAVKIRFEEMMKKNDLFANHEWDREENVFRVRCLVDDTPKVSSIFYQILSDIIHQSHGEDYLSDEDDNSEVMVENSDGEEEPFTSDKIERLSVWKKRNSVGSPQPELDLGCPFKIKHYEAFLIWSFQEINRSLDNVVSDGTLEILKESTGCDFIKNLNEQKIYIGHSSMDKCQLAITKLDNIRKYSAKDLENYRLRLSRFIDSRMRFMETTLFTSSQKAQKIDYYPPANALTVRCAGWDWVKGRYVPLKVKIIPATQYSDLDSGREEFINFMYRGKGSLDDDPMRHIRNAHKQRNRGSESNEMAEAQAAAVHIEEAQLARIEGWAQQIPPTTSSKPLRDMAEELVKSRAKNPAVEKAHEIGAQDQKPSWDIYVPFQSKKTKENSPVPTVAASSVVSTVATPTMTLPVSRLQSTNAEAAIAPHGLIGKYQGSGSNAAQEGQSKSPLNLPHHSRSKQQDTNSYFKAPKTVFESARPSLLDAVMPNLGFPSLQPLRTSSQSSLTSELPLSPASGSGSTEYPSSMARSSSRTQYPQLTHQSRAEMLQGTSEPSTRNFHTTMNQKAPKPNQKGQKIGQFADRLGLPALPPPATLQSQASKQPPVIDPIPEFLAQINDSFEELMKGVQGFPGEVVVHAELGRILLSGIPPKFVASEDNLEGYSPNDLSGLLLSNPERAGNPSTTYFTNVLTRLPADIKYLADMKNDAGQLMWEQIPSARSVIYEISCYNNKLPGWNPFTIEIDEATFRARVKTKYQFGTINVHGTRRHWDFRIAAFGFGDDNINEQLYGEFANAIQSSLYIPPRLTRPALYFELDNSFNVDSKLAVGNILVHHVSKYRSTDRGATSMLNVSEIIDLNVECTDPYPGAKFKVFKAEAPKSQSVPGDPDVWYEASISSTKADEQFKQNSTLKLGDEAEWTPKSLSQLDAAQAMCLPACQMLKRMDGVGFHNDNGIKIPARSRPNPPPDGLSVRELSLQAIFDTMAAPQSGLTSQLPNH</sequence>
<name>A0A2T3BA37_AMORE</name>
<dbReference type="InterPro" id="IPR057227">
    <property type="entry name" value="DUF7905"/>
</dbReference>
<gene>
    <name evidence="3" type="ORF">M430DRAFT_15920</name>
</gene>
<feature type="compositionally biased region" description="Polar residues" evidence="1">
    <location>
        <begin position="600"/>
        <end position="616"/>
    </location>
</feature>
<evidence type="ECO:0000259" key="2">
    <source>
        <dbReference type="Pfam" id="PF25482"/>
    </source>
</evidence>
<organism evidence="3 4">
    <name type="scientific">Amorphotheca resinae ATCC 22711</name>
    <dbReference type="NCBI Taxonomy" id="857342"/>
    <lineage>
        <taxon>Eukaryota</taxon>
        <taxon>Fungi</taxon>
        <taxon>Dikarya</taxon>
        <taxon>Ascomycota</taxon>
        <taxon>Pezizomycotina</taxon>
        <taxon>Leotiomycetes</taxon>
        <taxon>Helotiales</taxon>
        <taxon>Amorphothecaceae</taxon>
        <taxon>Amorphotheca</taxon>
    </lineage>
</organism>
<feature type="region of interest" description="Disordered" evidence="1">
    <location>
        <begin position="485"/>
        <end position="518"/>
    </location>
</feature>
<feature type="compositionally biased region" description="Polar residues" evidence="1">
    <location>
        <begin position="549"/>
        <end position="593"/>
    </location>
</feature>